<evidence type="ECO:0000256" key="4">
    <source>
        <dbReference type="ARBA" id="ARBA00022475"/>
    </source>
</evidence>
<feature type="transmembrane region" description="Helical" evidence="8">
    <location>
        <begin position="154"/>
        <end position="170"/>
    </location>
</feature>
<gene>
    <name evidence="10" type="primary">rarD</name>
    <name evidence="10" type="ORF">ENE74_04715</name>
</gene>
<keyword evidence="11" id="KW-1185">Reference proteome</keyword>
<dbReference type="InterPro" id="IPR037185">
    <property type="entry name" value="EmrE-like"/>
</dbReference>
<feature type="transmembrane region" description="Helical" evidence="8">
    <location>
        <begin position="246"/>
        <end position="264"/>
    </location>
</feature>
<dbReference type="OrthoDB" id="369870at2"/>
<feature type="transmembrane region" description="Helical" evidence="8">
    <location>
        <begin position="12"/>
        <end position="30"/>
    </location>
</feature>
<evidence type="ECO:0000313" key="10">
    <source>
        <dbReference type="EMBL" id="RVT43889.1"/>
    </source>
</evidence>
<protein>
    <submittedName>
        <fullName evidence="10">EamA family transporter RarD</fullName>
    </submittedName>
</protein>
<accession>A0A437JD91</accession>
<comment type="similarity">
    <text evidence="2">Belongs to the EamA transporter family.</text>
</comment>
<dbReference type="RefSeq" id="WP_127689424.1">
    <property type="nucleotide sequence ID" value="NZ_RZUL01000001.1"/>
</dbReference>
<feature type="transmembrane region" description="Helical" evidence="8">
    <location>
        <begin position="42"/>
        <end position="63"/>
    </location>
</feature>
<evidence type="ECO:0000256" key="8">
    <source>
        <dbReference type="SAM" id="Phobius"/>
    </source>
</evidence>
<dbReference type="InterPro" id="IPR004626">
    <property type="entry name" value="RarD"/>
</dbReference>
<dbReference type="PANTHER" id="PTHR22911:SF137">
    <property type="entry name" value="SOLUTE CARRIER FAMILY 35 MEMBER G2-RELATED"/>
    <property type="match status" value="1"/>
</dbReference>
<evidence type="ECO:0000256" key="3">
    <source>
        <dbReference type="ARBA" id="ARBA00022448"/>
    </source>
</evidence>
<feature type="domain" description="EamA" evidence="9">
    <location>
        <begin position="11"/>
        <end position="146"/>
    </location>
</feature>
<dbReference type="NCBIfam" id="TIGR00688">
    <property type="entry name" value="rarD"/>
    <property type="match status" value="1"/>
</dbReference>
<evidence type="ECO:0000259" key="9">
    <source>
        <dbReference type="Pfam" id="PF00892"/>
    </source>
</evidence>
<dbReference type="InterPro" id="IPR000620">
    <property type="entry name" value="EamA_dom"/>
</dbReference>
<keyword evidence="7 8" id="KW-0472">Membrane</keyword>
<keyword evidence="4" id="KW-1003">Cell membrane</keyword>
<dbReference type="Pfam" id="PF00892">
    <property type="entry name" value="EamA"/>
    <property type="match status" value="2"/>
</dbReference>
<dbReference type="PANTHER" id="PTHR22911">
    <property type="entry name" value="ACYL-MALONYL CONDENSING ENZYME-RELATED"/>
    <property type="match status" value="1"/>
</dbReference>
<evidence type="ECO:0000256" key="6">
    <source>
        <dbReference type="ARBA" id="ARBA00022989"/>
    </source>
</evidence>
<keyword evidence="5 8" id="KW-0812">Transmembrane</keyword>
<feature type="transmembrane region" description="Helical" evidence="8">
    <location>
        <begin position="214"/>
        <end position="234"/>
    </location>
</feature>
<feature type="domain" description="EamA" evidence="9">
    <location>
        <begin position="154"/>
        <end position="285"/>
    </location>
</feature>
<feature type="transmembrane region" description="Helical" evidence="8">
    <location>
        <begin position="182"/>
        <end position="202"/>
    </location>
</feature>
<evidence type="ECO:0000313" key="11">
    <source>
        <dbReference type="Proteomes" id="UP000282977"/>
    </source>
</evidence>
<dbReference type="SUPFAM" id="SSF103481">
    <property type="entry name" value="Multidrug resistance efflux transporter EmrE"/>
    <property type="match status" value="2"/>
</dbReference>
<evidence type="ECO:0000256" key="5">
    <source>
        <dbReference type="ARBA" id="ARBA00022692"/>
    </source>
</evidence>
<dbReference type="Proteomes" id="UP000282977">
    <property type="component" value="Unassembled WGS sequence"/>
</dbReference>
<dbReference type="EMBL" id="RZUL01000001">
    <property type="protein sequence ID" value="RVT43889.1"/>
    <property type="molecule type" value="Genomic_DNA"/>
</dbReference>
<name>A0A437JD91_9SPHN</name>
<dbReference type="AlphaFoldDB" id="A0A437JD91"/>
<reference evidence="10 11" key="1">
    <citation type="submission" date="2019-01" db="EMBL/GenBank/DDBJ databases">
        <authorList>
            <person name="Chen W.-M."/>
        </authorList>
    </citation>
    <scope>NUCLEOTIDE SEQUENCE [LARGE SCALE GENOMIC DNA]</scope>
    <source>
        <strain evidence="10 11">TLA-22</strain>
    </source>
</reference>
<organism evidence="10 11">
    <name type="scientific">Sphingobium algorifonticola</name>
    <dbReference type="NCBI Taxonomy" id="2008318"/>
    <lineage>
        <taxon>Bacteria</taxon>
        <taxon>Pseudomonadati</taxon>
        <taxon>Pseudomonadota</taxon>
        <taxon>Alphaproteobacteria</taxon>
        <taxon>Sphingomonadales</taxon>
        <taxon>Sphingomonadaceae</taxon>
        <taxon>Sphingobium</taxon>
    </lineage>
</organism>
<feature type="transmembrane region" description="Helical" evidence="8">
    <location>
        <begin position="75"/>
        <end position="96"/>
    </location>
</feature>
<evidence type="ECO:0000256" key="7">
    <source>
        <dbReference type="ARBA" id="ARBA00023136"/>
    </source>
</evidence>
<keyword evidence="3" id="KW-0813">Transport</keyword>
<keyword evidence="6 8" id="KW-1133">Transmembrane helix</keyword>
<dbReference type="GO" id="GO:0005886">
    <property type="term" value="C:plasma membrane"/>
    <property type="evidence" value="ECO:0007669"/>
    <property type="project" value="UniProtKB-SubCell"/>
</dbReference>
<evidence type="ECO:0000256" key="2">
    <source>
        <dbReference type="ARBA" id="ARBA00007362"/>
    </source>
</evidence>
<evidence type="ECO:0000256" key="1">
    <source>
        <dbReference type="ARBA" id="ARBA00004651"/>
    </source>
</evidence>
<feature type="transmembrane region" description="Helical" evidence="8">
    <location>
        <begin position="102"/>
        <end position="123"/>
    </location>
</feature>
<proteinExistence type="inferred from homology"/>
<comment type="subcellular location">
    <subcellularLocation>
        <location evidence="1">Cell membrane</location>
        <topology evidence="1">Multi-pass membrane protein</topology>
    </subcellularLocation>
</comment>
<sequence length="302" mass="31736">MESPSRAKGGSGLPFGLGAYFLWGLLPLYFKLLASVGPAEIVASRVLFSLVFLIALLAATGALGQFKATVRNRAVMGSMMLSAALIGINWLAYVWAISTDHIVAASLGYFLNPLVNVLLGVVFLKERLSAMQKVAVGVATLGVAVMAASAFATLWLSLLLAISFAFYGYIRKTASVGPRQGLAAETLILTPVALAYMAWLASHGGIALGQDAPRTVLLVLSGVVTSLPLLLFATAARRMPLSTLGLLQYLSPTIQFFVAVLVFGESLNQGQIASFGLIWAGLAIYTVDSVRSARAARALASP</sequence>
<comment type="caution">
    <text evidence="10">The sequence shown here is derived from an EMBL/GenBank/DDBJ whole genome shotgun (WGS) entry which is preliminary data.</text>
</comment>